<dbReference type="PANTHER" id="PTHR48007">
    <property type="entry name" value="LEUCINE-RICH REPEAT RECEPTOR-LIKE PROTEIN KINASE PXC1"/>
    <property type="match status" value="1"/>
</dbReference>
<dbReference type="InterPro" id="IPR000719">
    <property type="entry name" value="Prot_kinase_dom"/>
</dbReference>
<dbReference type="InterPro" id="IPR032675">
    <property type="entry name" value="LRR_dom_sf"/>
</dbReference>
<evidence type="ECO:0000256" key="3">
    <source>
        <dbReference type="ARBA" id="ARBA00022692"/>
    </source>
</evidence>
<dbReference type="PROSITE" id="PS50011">
    <property type="entry name" value="PROTEIN_KINASE_DOM"/>
    <property type="match status" value="1"/>
</dbReference>
<keyword evidence="8" id="KW-0732">Signal</keyword>
<evidence type="ECO:0000256" key="8">
    <source>
        <dbReference type="SAM" id="SignalP"/>
    </source>
</evidence>
<reference evidence="10 11" key="1">
    <citation type="journal article" date="2023" name="Plants (Basel)">
        <title>Bridging the Gap: Combining Genomics and Transcriptomics Approaches to Understand Stylosanthes scabra, an Orphan Legume from the Brazilian Caatinga.</title>
        <authorList>
            <person name="Ferreira-Neto J.R.C."/>
            <person name="da Silva M.D."/>
            <person name="Binneck E."/>
            <person name="de Melo N.F."/>
            <person name="da Silva R.H."/>
            <person name="de Melo A.L.T.M."/>
            <person name="Pandolfi V."/>
            <person name="Bustamante F.O."/>
            <person name="Brasileiro-Vidal A.C."/>
            <person name="Benko-Iseppon A.M."/>
        </authorList>
    </citation>
    <scope>NUCLEOTIDE SEQUENCE [LARGE SCALE GENOMIC DNA]</scope>
    <source>
        <tissue evidence="10">Leaves</tissue>
    </source>
</reference>
<evidence type="ECO:0000313" key="11">
    <source>
        <dbReference type="Proteomes" id="UP001341840"/>
    </source>
</evidence>
<feature type="signal peptide" evidence="8">
    <location>
        <begin position="1"/>
        <end position="25"/>
    </location>
</feature>
<evidence type="ECO:0000256" key="2">
    <source>
        <dbReference type="ARBA" id="ARBA00022614"/>
    </source>
</evidence>
<name>A0ABU6WMT9_9FABA</name>
<sequence length="759" mass="83663">MICDYLYVQLNLVIFSSILISQGFAFTPPTEVSALQDLYRALNYSPQLRGWNGSDPCEEDWKGIACSGSSVIHIKISGLNLTGNLGSMLHGLLNLKELDVSSNNIAGEMTFSLPQNARHMNLSHNLLNGPIGDVFTGLDNLKLMDLSYNNFSGDLPRSFGSLRNLDRLFLQNNGFTGSVTYLSELPLSYLNIQNNLFSGILPFHFHTIRNLWIGGNNFLSVENSPPWPFPPDTVPVPVEHNFSHPPIHPVEHNFSHPLLHPVEHNFSHPPIAIHPVEQNFSHPPIHPVEHNTTEASVIRNYAPPPPKVSHHKAKHMGPGGIAFMVGAGTLMATGVALFVAIRISKMRAEIRSSKGLESAHFSVHSHPSSATIEVSPTALEESPRIPLFHAASLMGLPTLHHNNIDEASRRSFSRRSRSTGRTKVYTVSELQFATNGFNECNILGEGSLGTVYRAKFPGGKILAVKSINLAGVSYREEEKFLDVICTASRLKHPNIVALNGYCLERGKHLLVYDYVRNLTLHDALHRDVYQPLSWILRLRIAVGVALALDYLHSAFSPPVAHGNLKAANVLLDENLMPRLSDCGLAVLRPLRSNQAIKSPAADLGYLSPDHGRVGGSSRKKDVFAFGVLLLELLTGRKAFDGARPTDEQYLVKWASPRLHDNPSLEQMVDPCMKRTFSSKALSRYAAIVSLCIQPSRHFRPQMSEVVDSLVSFSQKFNIPKGGGVVADGDNNIELDSFEISFRSSNTRFLASPAFSHLSA</sequence>
<keyword evidence="11" id="KW-1185">Reference proteome</keyword>
<dbReference type="SUPFAM" id="SSF56112">
    <property type="entry name" value="Protein kinase-like (PK-like)"/>
    <property type="match status" value="1"/>
</dbReference>
<dbReference type="Pfam" id="PF08263">
    <property type="entry name" value="LRRNT_2"/>
    <property type="match status" value="1"/>
</dbReference>
<dbReference type="Pfam" id="PF00069">
    <property type="entry name" value="Pkinase"/>
    <property type="match status" value="1"/>
</dbReference>
<evidence type="ECO:0000256" key="7">
    <source>
        <dbReference type="SAM" id="Phobius"/>
    </source>
</evidence>
<evidence type="ECO:0000259" key="9">
    <source>
        <dbReference type="PROSITE" id="PS50011"/>
    </source>
</evidence>
<dbReference type="Proteomes" id="UP001341840">
    <property type="component" value="Unassembled WGS sequence"/>
</dbReference>
<feature type="transmembrane region" description="Helical" evidence="7">
    <location>
        <begin position="321"/>
        <end position="341"/>
    </location>
</feature>
<dbReference type="InterPro" id="IPR011009">
    <property type="entry name" value="Kinase-like_dom_sf"/>
</dbReference>
<dbReference type="Gene3D" id="3.30.200.20">
    <property type="entry name" value="Phosphorylase Kinase, domain 1"/>
    <property type="match status" value="1"/>
</dbReference>
<accession>A0ABU6WMT9</accession>
<dbReference type="InterPro" id="IPR046959">
    <property type="entry name" value="PRK1-6/SRF4-like"/>
</dbReference>
<keyword evidence="4" id="KW-0677">Repeat</keyword>
<evidence type="ECO:0000256" key="4">
    <source>
        <dbReference type="ARBA" id="ARBA00022737"/>
    </source>
</evidence>
<evidence type="ECO:0000256" key="1">
    <source>
        <dbReference type="ARBA" id="ARBA00004370"/>
    </source>
</evidence>
<keyword evidence="6 7" id="KW-0472">Membrane</keyword>
<proteinExistence type="predicted"/>
<dbReference type="InterPro" id="IPR001611">
    <property type="entry name" value="Leu-rich_rpt"/>
</dbReference>
<keyword evidence="3 7" id="KW-0812">Transmembrane</keyword>
<dbReference type="Pfam" id="PF13855">
    <property type="entry name" value="LRR_8"/>
    <property type="match status" value="1"/>
</dbReference>
<evidence type="ECO:0000256" key="5">
    <source>
        <dbReference type="ARBA" id="ARBA00022989"/>
    </source>
</evidence>
<comment type="caution">
    <text evidence="10">The sequence shown here is derived from an EMBL/GenBank/DDBJ whole genome shotgun (WGS) entry which is preliminary data.</text>
</comment>
<evidence type="ECO:0000313" key="10">
    <source>
        <dbReference type="EMBL" id="MED6185403.1"/>
    </source>
</evidence>
<feature type="chain" id="PRO_5046394372" description="Protein kinase domain-containing protein" evidence="8">
    <location>
        <begin position="26"/>
        <end position="759"/>
    </location>
</feature>
<dbReference type="Gene3D" id="1.10.510.10">
    <property type="entry name" value="Transferase(Phosphotransferase) domain 1"/>
    <property type="match status" value="1"/>
</dbReference>
<organism evidence="10 11">
    <name type="scientific">Stylosanthes scabra</name>
    <dbReference type="NCBI Taxonomy" id="79078"/>
    <lineage>
        <taxon>Eukaryota</taxon>
        <taxon>Viridiplantae</taxon>
        <taxon>Streptophyta</taxon>
        <taxon>Embryophyta</taxon>
        <taxon>Tracheophyta</taxon>
        <taxon>Spermatophyta</taxon>
        <taxon>Magnoliopsida</taxon>
        <taxon>eudicotyledons</taxon>
        <taxon>Gunneridae</taxon>
        <taxon>Pentapetalae</taxon>
        <taxon>rosids</taxon>
        <taxon>fabids</taxon>
        <taxon>Fabales</taxon>
        <taxon>Fabaceae</taxon>
        <taxon>Papilionoideae</taxon>
        <taxon>50 kb inversion clade</taxon>
        <taxon>dalbergioids sensu lato</taxon>
        <taxon>Dalbergieae</taxon>
        <taxon>Pterocarpus clade</taxon>
        <taxon>Stylosanthes</taxon>
    </lineage>
</organism>
<comment type="subcellular location">
    <subcellularLocation>
        <location evidence="1">Membrane</location>
    </subcellularLocation>
</comment>
<evidence type="ECO:0000256" key="6">
    <source>
        <dbReference type="ARBA" id="ARBA00023136"/>
    </source>
</evidence>
<dbReference type="PANTHER" id="PTHR48007:SF56">
    <property type="entry name" value="LOW QUALITY PROTEIN: PROTEIN STRUBBELIG-RECEPTOR FAMILY 2"/>
    <property type="match status" value="1"/>
</dbReference>
<gene>
    <name evidence="10" type="ORF">PIB30_056775</name>
</gene>
<dbReference type="SUPFAM" id="SSF52058">
    <property type="entry name" value="L domain-like"/>
    <property type="match status" value="1"/>
</dbReference>
<dbReference type="Gene3D" id="3.80.10.10">
    <property type="entry name" value="Ribonuclease Inhibitor"/>
    <property type="match status" value="1"/>
</dbReference>
<dbReference type="EMBL" id="JASCZI010181700">
    <property type="protein sequence ID" value="MED6185403.1"/>
    <property type="molecule type" value="Genomic_DNA"/>
</dbReference>
<dbReference type="InterPro" id="IPR013210">
    <property type="entry name" value="LRR_N_plant-typ"/>
</dbReference>
<feature type="domain" description="Protein kinase" evidence="9">
    <location>
        <begin position="437"/>
        <end position="712"/>
    </location>
</feature>
<protein>
    <recommendedName>
        <fullName evidence="9">Protein kinase domain-containing protein</fullName>
    </recommendedName>
</protein>
<keyword evidence="2" id="KW-0433">Leucine-rich repeat</keyword>
<keyword evidence="5 7" id="KW-1133">Transmembrane helix</keyword>